<evidence type="ECO:0000313" key="3">
    <source>
        <dbReference type="EMBL" id="EFR30856.1"/>
    </source>
</evidence>
<dbReference type="EMBL" id="AENN01000016">
    <property type="protein sequence ID" value="EFR30856.1"/>
    <property type="molecule type" value="Genomic_DNA"/>
</dbReference>
<dbReference type="InterPro" id="IPR002104">
    <property type="entry name" value="Integrase_catalytic"/>
</dbReference>
<dbReference type="InterPro" id="IPR050090">
    <property type="entry name" value="Tyrosine_recombinase_XerCD"/>
</dbReference>
<dbReference type="InterPro" id="IPR013762">
    <property type="entry name" value="Integrase-like_cat_sf"/>
</dbReference>
<dbReference type="PANTHER" id="PTHR30349">
    <property type="entry name" value="PHAGE INTEGRASE-RELATED"/>
    <property type="match status" value="1"/>
</dbReference>
<dbReference type="GO" id="GO:0003677">
    <property type="term" value="F:DNA binding"/>
    <property type="evidence" value="ECO:0007669"/>
    <property type="project" value="InterPro"/>
</dbReference>
<dbReference type="eggNOG" id="COG0582">
    <property type="taxonomic scope" value="Bacteria"/>
</dbReference>
<keyword evidence="1" id="KW-0233">DNA recombination</keyword>
<dbReference type="RefSeq" id="WP_006418642.1">
    <property type="nucleotide sequence ID" value="NZ_AENN01000016.1"/>
</dbReference>
<reference evidence="3 4" key="1">
    <citation type="submission" date="2010-10" db="EMBL/GenBank/DDBJ databases">
        <authorList>
            <person name="Durkin A.S."/>
            <person name="Madupu R."/>
            <person name="Torralba M."/>
            <person name="Gillis M."/>
            <person name="Methe B."/>
            <person name="Sutton G."/>
            <person name="Nelson K.E."/>
        </authorList>
    </citation>
    <scope>NUCLEOTIDE SEQUENCE [LARGE SCALE GENOMIC DNA]</scope>
    <source>
        <strain evidence="3 4">ACS-139-V-Col8</strain>
    </source>
</reference>
<dbReference type="CDD" id="cd01189">
    <property type="entry name" value="INT_ICEBs1_C_like"/>
    <property type="match status" value="1"/>
</dbReference>
<organism evidence="3 4">
    <name type="scientific">Eremococcus coleocola ACS-139-V-Col8</name>
    <dbReference type="NCBI Taxonomy" id="908337"/>
    <lineage>
        <taxon>Bacteria</taxon>
        <taxon>Bacillati</taxon>
        <taxon>Bacillota</taxon>
        <taxon>Bacilli</taxon>
        <taxon>Lactobacillales</taxon>
        <taxon>Aerococcaceae</taxon>
        <taxon>Eremococcus</taxon>
    </lineage>
</organism>
<dbReference type="AlphaFoldDB" id="E4KQ98"/>
<dbReference type="Proteomes" id="UP000005990">
    <property type="component" value="Unassembled WGS sequence"/>
</dbReference>
<dbReference type="Gene3D" id="1.10.443.10">
    <property type="entry name" value="Intergrase catalytic core"/>
    <property type="match status" value="1"/>
</dbReference>
<evidence type="ECO:0000313" key="4">
    <source>
        <dbReference type="Proteomes" id="UP000005990"/>
    </source>
</evidence>
<dbReference type="PROSITE" id="PS51898">
    <property type="entry name" value="TYR_RECOMBINASE"/>
    <property type="match status" value="1"/>
</dbReference>
<gene>
    <name evidence="3" type="ORF">HMPREF9257_1698</name>
</gene>
<evidence type="ECO:0000256" key="1">
    <source>
        <dbReference type="ARBA" id="ARBA00023172"/>
    </source>
</evidence>
<dbReference type="STRING" id="908337.HMPREF9257_1698"/>
<dbReference type="SUPFAM" id="SSF56349">
    <property type="entry name" value="DNA breaking-rejoining enzymes"/>
    <property type="match status" value="1"/>
</dbReference>
<dbReference type="PANTHER" id="PTHR30349:SF64">
    <property type="entry name" value="PROPHAGE INTEGRASE INTD-RELATED"/>
    <property type="match status" value="1"/>
</dbReference>
<evidence type="ECO:0000259" key="2">
    <source>
        <dbReference type="PROSITE" id="PS51898"/>
    </source>
</evidence>
<dbReference type="Pfam" id="PF00589">
    <property type="entry name" value="Phage_integrase"/>
    <property type="match status" value="1"/>
</dbReference>
<sequence length="258" mass="29854">MTLVDFQRLVDGVQIDKGLTKLTKINFKAFLNSVLDYVDYTYHNQNNIRLDKIKLKQGKPSDRIKYLEPEEIQPFLNSIYANLNETYAMALEVQLLTGMRIGEVIALTELDWLINDTGPNQIRTNKSIERRTNRVSVVKNKFFNRTIESSDRIDDIFRQRIQTNHLLFGDDASFIFTSKLNGPITYTYLASTLPDINPHYSTHMLRHTHISLLAQNGVSLKYTMNRVGHSDPKTTLKIYTHVSDTLKQKEAEKLNNLF</sequence>
<protein>
    <submittedName>
        <fullName evidence="3">Site-specific recombinase, phage integrase family</fullName>
    </submittedName>
</protein>
<keyword evidence="4" id="KW-1185">Reference proteome</keyword>
<dbReference type="GO" id="GO:0006310">
    <property type="term" value="P:DNA recombination"/>
    <property type="evidence" value="ECO:0007669"/>
    <property type="project" value="UniProtKB-KW"/>
</dbReference>
<name>E4KQ98_9LACT</name>
<dbReference type="InterPro" id="IPR011010">
    <property type="entry name" value="DNA_brk_join_enz"/>
</dbReference>
<comment type="caution">
    <text evidence="3">The sequence shown here is derived from an EMBL/GenBank/DDBJ whole genome shotgun (WGS) entry which is preliminary data.</text>
</comment>
<proteinExistence type="predicted"/>
<accession>E4KQ98</accession>
<feature type="domain" description="Tyr recombinase" evidence="2">
    <location>
        <begin position="62"/>
        <end position="253"/>
    </location>
</feature>
<dbReference type="GO" id="GO:0015074">
    <property type="term" value="P:DNA integration"/>
    <property type="evidence" value="ECO:0007669"/>
    <property type="project" value="InterPro"/>
</dbReference>
<dbReference type="OrthoDB" id="9803188at2"/>